<organism evidence="2 3">
    <name type="scientific">Datura stramonium</name>
    <name type="common">Jimsonweed</name>
    <name type="synonym">Common thornapple</name>
    <dbReference type="NCBI Taxonomy" id="4076"/>
    <lineage>
        <taxon>Eukaryota</taxon>
        <taxon>Viridiplantae</taxon>
        <taxon>Streptophyta</taxon>
        <taxon>Embryophyta</taxon>
        <taxon>Tracheophyta</taxon>
        <taxon>Spermatophyta</taxon>
        <taxon>Magnoliopsida</taxon>
        <taxon>eudicotyledons</taxon>
        <taxon>Gunneridae</taxon>
        <taxon>Pentapetalae</taxon>
        <taxon>asterids</taxon>
        <taxon>lamiids</taxon>
        <taxon>Solanales</taxon>
        <taxon>Solanaceae</taxon>
        <taxon>Solanoideae</taxon>
        <taxon>Datureae</taxon>
        <taxon>Datura</taxon>
    </lineage>
</organism>
<keyword evidence="3" id="KW-1185">Reference proteome</keyword>
<reference evidence="2 3" key="1">
    <citation type="journal article" date="2021" name="BMC Genomics">
        <title>Datura genome reveals duplications of psychoactive alkaloid biosynthetic genes and high mutation rate following tissue culture.</title>
        <authorList>
            <person name="Rajewski A."/>
            <person name="Carter-House D."/>
            <person name="Stajich J."/>
            <person name="Litt A."/>
        </authorList>
    </citation>
    <scope>NUCLEOTIDE SEQUENCE [LARGE SCALE GENOMIC DNA]</scope>
    <source>
        <strain evidence="2">AR-01</strain>
    </source>
</reference>
<gene>
    <name evidence="2" type="ORF">HAX54_045851</name>
</gene>
<dbReference type="EMBL" id="JACEIK010007168">
    <property type="protein sequence ID" value="MCE3049824.1"/>
    <property type="molecule type" value="Genomic_DNA"/>
</dbReference>
<dbReference type="Proteomes" id="UP000823775">
    <property type="component" value="Unassembled WGS sequence"/>
</dbReference>
<proteinExistence type="predicted"/>
<protein>
    <submittedName>
        <fullName evidence="2">Uncharacterized protein</fullName>
    </submittedName>
</protein>
<comment type="caution">
    <text evidence="2">The sequence shown here is derived from an EMBL/GenBank/DDBJ whole genome shotgun (WGS) entry which is preliminary data.</text>
</comment>
<sequence>MSPYSYSAVAERTAKLIYSLYFWTADCRVDLQFVLQVVNKAVDAIRNNQNTQSDSDKENLSINGGNEKSDATNAREHSVSSKAIRDFQCDQLAIVIFGQVDEKFGATNAREHSVSSKAIRNFQCDQLAIVIVGKVVDEQGQILNSKPIVNVKQI</sequence>
<evidence type="ECO:0000313" key="3">
    <source>
        <dbReference type="Proteomes" id="UP000823775"/>
    </source>
</evidence>
<feature type="compositionally biased region" description="Basic and acidic residues" evidence="1">
    <location>
        <begin position="67"/>
        <end position="76"/>
    </location>
</feature>
<feature type="region of interest" description="Disordered" evidence="1">
    <location>
        <begin position="49"/>
        <end position="76"/>
    </location>
</feature>
<accession>A0ABS8WI40</accession>
<evidence type="ECO:0000313" key="2">
    <source>
        <dbReference type="EMBL" id="MCE3049824.1"/>
    </source>
</evidence>
<name>A0ABS8WI40_DATST</name>
<evidence type="ECO:0000256" key="1">
    <source>
        <dbReference type="SAM" id="MobiDB-lite"/>
    </source>
</evidence>